<name>A0A4Y2H579_ARAVE</name>
<protein>
    <submittedName>
        <fullName evidence="1">Uncharacterized protein</fullName>
    </submittedName>
</protein>
<keyword evidence="2" id="KW-1185">Reference proteome</keyword>
<gene>
    <name evidence="1" type="ORF">AVEN_106637_1</name>
</gene>
<dbReference type="AlphaFoldDB" id="A0A4Y2H579"/>
<evidence type="ECO:0000313" key="2">
    <source>
        <dbReference type="Proteomes" id="UP000499080"/>
    </source>
</evidence>
<organism evidence="1 2">
    <name type="scientific">Araneus ventricosus</name>
    <name type="common">Orbweaver spider</name>
    <name type="synonym">Epeira ventricosa</name>
    <dbReference type="NCBI Taxonomy" id="182803"/>
    <lineage>
        <taxon>Eukaryota</taxon>
        <taxon>Metazoa</taxon>
        <taxon>Ecdysozoa</taxon>
        <taxon>Arthropoda</taxon>
        <taxon>Chelicerata</taxon>
        <taxon>Arachnida</taxon>
        <taxon>Araneae</taxon>
        <taxon>Araneomorphae</taxon>
        <taxon>Entelegynae</taxon>
        <taxon>Araneoidea</taxon>
        <taxon>Araneidae</taxon>
        <taxon>Araneus</taxon>
    </lineage>
</organism>
<accession>A0A4Y2H579</accession>
<evidence type="ECO:0000313" key="1">
    <source>
        <dbReference type="EMBL" id="GBM61270.1"/>
    </source>
</evidence>
<comment type="caution">
    <text evidence="1">The sequence shown here is derived from an EMBL/GenBank/DDBJ whole genome shotgun (WGS) entry which is preliminary data.</text>
</comment>
<dbReference type="EMBL" id="BGPR01001760">
    <property type="protein sequence ID" value="GBM61270.1"/>
    <property type="molecule type" value="Genomic_DNA"/>
</dbReference>
<sequence>MVTRSELAYALPLICRSITKKQTFPNFGNMSRMWKMDHINVAVFLGACDWYRSCSADDGWMPANCFKYLLNIYVSAIMVSSSSKFTFLEIKYEYFLDESL</sequence>
<dbReference type="Proteomes" id="UP000499080">
    <property type="component" value="Unassembled WGS sequence"/>
</dbReference>
<reference evidence="1 2" key="1">
    <citation type="journal article" date="2019" name="Sci. Rep.">
        <title>Orb-weaving spider Araneus ventricosus genome elucidates the spidroin gene catalogue.</title>
        <authorList>
            <person name="Kono N."/>
            <person name="Nakamura H."/>
            <person name="Ohtoshi R."/>
            <person name="Moran D.A.P."/>
            <person name="Shinohara A."/>
            <person name="Yoshida Y."/>
            <person name="Fujiwara M."/>
            <person name="Mori M."/>
            <person name="Tomita M."/>
            <person name="Arakawa K."/>
        </authorList>
    </citation>
    <scope>NUCLEOTIDE SEQUENCE [LARGE SCALE GENOMIC DNA]</scope>
</reference>
<proteinExistence type="predicted"/>